<keyword evidence="3" id="KW-1185">Reference proteome</keyword>
<dbReference type="RefSeq" id="WP_034902547.1">
    <property type="nucleotide sequence ID" value="NZ_CP017057.1"/>
</dbReference>
<dbReference type="Proteomes" id="UP000027866">
    <property type="component" value="Unassembled WGS sequence"/>
</dbReference>
<feature type="transmembrane region" description="Helical" evidence="1">
    <location>
        <begin position="54"/>
        <end position="77"/>
    </location>
</feature>
<keyword evidence="1" id="KW-0472">Membrane</keyword>
<accession>A0A074MSN9</accession>
<organism evidence="2 3">
    <name type="scientific">Erythrobacter litoralis</name>
    <dbReference type="NCBI Taxonomy" id="39960"/>
    <lineage>
        <taxon>Bacteria</taxon>
        <taxon>Pseudomonadati</taxon>
        <taxon>Pseudomonadota</taxon>
        <taxon>Alphaproteobacteria</taxon>
        <taxon>Sphingomonadales</taxon>
        <taxon>Erythrobacteraceae</taxon>
        <taxon>Erythrobacter/Porphyrobacter group</taxon>
        <taxon>Erythrobacter</taxon>
    </lineage>
</organism>
<dbReference type="AlphaFoldDB" id="A0A074MSN9"/>
<dbReference type="KEGG" id="elq:Ga0102493_11869"/>
<evidence type="ECO:0000313" key="2">
    <source>
        <dbReference type="EMBL" id="KEO96519.1"/>
    </source>
</evidence>
<feature type="transmembrane region" description="Helical" evidence="1">
    <location>
        <begin position="84"/>
        <end position="104"/>
    </location>
</feature>
<dbReference type="PATRIC" id="fig|39960.10.peg.3119"/>
<reference evidence="2 3" key="1">
    <citation type="submission" date="2014-04" db="EMBL/GenBank/DDBJ databases">
        <title>A comprehensive comparison of genomes of Erythrobacter spp. Strains.</title>
        <authorList>
            <person name="Zheng Q."/>
        </authorList>
    </citation>
    <scope>NUCLEOTIDE SEQUENCE [LARGE SCALE GENOMIC DNA]</scope>
    <source>
        <strain evidence="2 3">DSM 8509</strain>
    </source>
</reference>
<dbReference type="OrthoDB" id="7411042at2"/>
<keyword evidence="1" id="KW-0812">Transmembrane</keyword>
<comment type="caution">
    <text evidence="2">The sequence shown here is derived from an EMBL/GenBank/DDBJ whole genome shotgun (WGS) entry which is preliminary data.</text>
</comment>
<gene>
    <name evidence="2" type="ORF">EH32_09835</name>
</gene>
<sequence length="143" mass="15646">MRTVRGPRPLAVHAFAAVLLGLAAWNLAAALRDLPAQEEILRSLGLGFEWNRDWTIVASSAWFTVELIPILAVWLWASRFARGFITAMAGVKVVLILSNLPMLYALPGVLAGQSISLVAVALLYTRAANDWFARKSDDPAVFE</sequence>
<dbReference type="EMBL" id="JMIX01000005">
    <property type="protein sequence ID" value="KEO96519.1"/>
    <property type="molecule type" value="Genomic_DNA"/>
</dbReference>
<name>A0A074MSN9_9SPHN</name>
<feature type="transmembrane region" description="Helical" evidence="1">
    <location>
        <begin position="110"/>
        <end position="127"/>
    </location>
</feature>
<evidence type="ECO:0000313" key="3">
    <source>
        <dbReference type="Proteomes" id="UP000027866"/>
    </source>
</evidence>
<protein>
    <submittedName>
        <fullName evidence="2">Uncharacterized protein</fullName>
    </submittedName>
</protein>
<proteinExistence type="predicted"/>
<evidence type="ECO:0000256" key="1">
    <source>
        <dbReference type="SAM" id="Phobius"/>
    </source>
</evidence>
<keyword evidence="1" id="KW-1133">Transmembrane helix</keyword>